<comment type="caution">
    <text evidence="2">The sequence shown here is derived from an EMBL/GenBank/DDBJ whole genome shotgun (WGS) entry which is preliminary data.</text>
</comment>
<dbReference type="Proteomes" id="UP000483018">
    <property type="component" value="Unassembled WGS sequence"/>
</dbReference>
<proteinExistence type="predicted"/>
<keyword evidence="3" id="KW-1185">Reference proteome</keyword>
<evidence type="ECO:0000259" key="1">
    <source>
        <dbReference type="Pfam" id="PF25538"/>
    </source>
</evidence>
<dbReference type="RefSeq" id="WP_158741722.1">
    <property type="nucleotide sequence ID" value="NZ_WSLF01000019.1"/>
</dbReference>
<name>A0A7C8LNE0_9FIRM</name>
<evidence type="ECO:0000313" key="2">
    <source>
        <dbReference type="EMBL" id="KAE9628751.1"/>
    </source>
</evidence>
<feature type="domain" description="DUF7922" evidence="1">
    <location>
        <begin position="7"/>
        <end position="139"/>
    </location>
</feature>
<accession>A0A7C8LNE0</accession>
<dbReference type="EMBL" id="WSLF01000019">
    <property type="protein sequence ID" value="KAE9628751.1"/>
    <property type="molecule type" value="Genomic_DNA"/>
</dbReference>
<dbReference type="OrthoDB" id="9814510at2"/>
<reference evidence="2 3" key="1">
    <citation type="submission" date="2019-12" db="EMBL/GenBank/DDBJ databases">
        <title>Defluviitalea raffinosedens, isolated from a biogas fermenter, genome sequencing and characterization.</title>
        <authorList>
            <person name="Rettenmaier R."/>
            <person name="Schneider M."/>
            <person name="Neuhaus K."/>
            <person name="Liebl W."/>
            <person name="Zverlov V."/>
        </authorList>
    </citation>
    <scope>NUCLEOTIDE SEQUENCE [LARGE SCALE GENOMIC DNA]</scope>
    <source>
        <strain evidence="2 3">249c-K6</strain>
    </source>
</reference>
<evidence type="ECO:0000313" key="3">
    <source>
        <dbReference type="Proteomes" id="UP000483018"/>
    </source>
</evidence>
<sequence length="397" mass="45737">MSREYYRAYIILKQDTRGYSFTSKEPSGYCKVDAYGDQAKIQVYVQDLKPIPKEKGYRFSLLANLPAGPRIVPIESFYVDEKGKRDIKISVNRNNVGGSGLSIEQFEGAVITAEDAISPNVPLVGFKKEPFAWKSLLNAVSVKHESEVKVKSEEEKETLRAIKTEGPTEDFIKEPDLAKKAEEAKSIGAIQEIKEERGLETIEQTEAEETAQKDEFLESIEVAESNFETSEVEGLLASEASDREVPAAENGDTDFFSYFTPEKHKEFLHHKPKKENFLNKILRENIRMNPFERNKEYMEWYRISYEELPLLLNYPWRWYSNPYLLIGAKKYNHLLLGRNVQLNTYCLAVPDIYFPAAKEKAKVYGFNYFLCCRNTRPAPGEYGYWIMDLPPISFELD</sequence>
<gene>
    <name evidence="2" type="ORF">GND95_13685</name>
</gene>
<protein>
    <recommendedName>
        <fullName evidence="1">DUF7922 domain-containing protein</fullName>
    </recommendedName>
</protein>
<dbReference type="AlphaFoldDB" id="A0A7C8LNE0"/>
<dbReference type="InterPro" id="IPR057682">
    <property type="entry name" value="DUF7922"/>
</dbReference>
<organism evidence="2 3">
    <name type="scientific">Defluviitalea raffinosedens</name>
    <dbReference type="NCBI Taxonomy" id="1450156"/>
    <lineage>
        <taxon>Bacteria</taxon>
        <taxon>Bacillati</taxon>
        <taxon>Bacillota</taxon>
        <taxon>Clostridia</taxon>
        <taxon>Lachnospirales</taxon>
        <taxon>Defluviitaleaceae</taxon>
        <taxon>Defluviitalea</taxon>
    </lineage>
</organism>
<dbReference type="Pfam" id="PF25538">
    <property type="entry name" value="DUF7922"/>
    <property type="match status" value="1"/>
</dbReference>